<dbReference type="EMBL" id="QVPD01000020">
    <property type="protein sequence ID" value="RFP58041.1"/>
    <property type="molecule type" value="Genomic_DNA"/>
</dbReference>
<dbReference type="PANTHER" id="PTHR31435:SF9">
    <property type="entry name" value="PROTEIN NATD1"/>
    <property type="match status" value="1"/>
</dbReference>
<dbReference type="InterPro" id="IPR045057">
    <property type="entry name" value="Gcn5-rel_NAT"/>
</dbReference>
<dbReference type="InterPro" id="IPR031165">
    <property type="entry name" value="GNAT_YJDJ"/>
</dbReference>
<organism evidence="2 3">
    <name type="scientific">Cognatiluteimonas weifangensis</name>
    <dbReference type="NCBI Taxonomy" id="2303539"/>
    <lineage>
        <taxon>Bacteria</taxon>
        <taxon>Pseudomonadati</taxon>
        <taxon>Pseudomonadota</taxon>
        <taxon>Gammaproteobacteria</taxon>
        <taxon>Lysobacterales</taxon>
        <taxon>Lysobacteraceae</taxon>
        <taxon>Cognatiluteimonas</taxon>
    </lineage>
</organism>
<reference evidence="2 3" key="1">
    <citation type="submission" date="2018-08" db="EMBL/GenBank/DDBJ databases">
        <title>Lysobacter weifangensis sp. nov., a new member of the family 'Xanthomonadaceae', isolated from soil in a farmland.</title>
        <authorList>
            <person name="Zhao H."/>
        </authorList>
    </citation>
    <scope>NUCLEOTIDE SEQUENCE [LARGE SCALE GENOMIC DNA]</scope>
    <source>
        <strain evidence="2 3">WF-2</strain>
    </source>
</reference>
<keyword evidence="2" id="KW-0808">Transferase</keyword>
<dbReference type="SUPFAM" id="SSF55729">
    <property type="entry name" value="Acyl-CoA N-acyltransferases (Nat)"/>
    <property type="match status" value="1"/>
</dbReference>
<evidence type="ECO:0000313" key="3">
    <source>
        <dbReference type="Proteomes" id="UP000262917"/>
    </source>
</evidence>
<feature type="domain" description="N-acetyltransferase" evidence="1">
    <location>
        <begin position="11"/>
        <end position="96"/>
    </location>
</feature>
<dbReference type="Gene3D" id="3.40.630.30">
    <property type="match status" value="1"/>
</dbReference>
<sequence>MPSDTATDRVAHDRADRRFVVLLEGHEARLEYDPVEGGLDLTHTLVPDAIGGRGVAGQLVRAALEFARAQGLRVRPSCSYVEAWMRRHPEYDDLRI</sequence>
<keyword evidence="3" id="KW-1185">Reference proteome</keyword>
<dbReference type="OrthoDB" id="9813275at2"/>
<protein>
    <submittedName>
        <fullName evidence="2">N-acetyltransferase</fullName>
    </submittedName>
</protein>
<dbReference type="GO" id="GO:0016740">
    <property type="term" value="F:transferase activity"/>
    <property type="evidence" value="ECO:0007669"/>
    <property type="project" value="UniProtKB-KW"/>
</dbReference>
<name>A0A372DH82_9GAMM</name>
<comment type="caution">
    <text evidence="2">The sequence shown here is derived from an EMBL/GenBank/DDBJ whole genome shotgun (WGS) entry which is preliminary data.</text>
</comment>
<accession>A0A372DH82</accession>
<evidence type="ECO:0000313" key="2">
    <source>
        <dbReference type="EMBL" id="RFP58041.1"/>
    </source>
</evidence>
<dbReference type="AlphaFoldDB" id="A0A372DH82"/>
<gene>
    <name evidence="2" type="ORF">D0Y53_12365</name>
</gene>
<dbReference type="PROSITE" id="PS51729">
    <property type="entry name" value="GNAT_YJDJ"/>
    <property type="match status" value="1"/>
</dbReference>
<evidence type="ECO:0000259" key="1">
    <source>
        <dbReference type="PROSITE" id="PS51729"/>
    </source>
</evidence>
<proteinExistence type="predicted"/>
<dbReference type="RefSeq" id="WP_117203632.1">
    <property type="nucleotide sequence ID" value="NZ_JBHTBK010000054.1"/>
</dbReference>
<dbReference type="InterPro" id="IPR016181">
    <property type="entry name" value="Acyl_CoA_acyltransferase"/>
</dbReference>
<dbReference type="Pfam" id="PF14542">
    <property type="entry name" value="Acetyltransf_CG"/>
    <property type="match status" value="1"/>
</dbReference>
<dbReference type="PANTHER" id="PTHR31435">
    <property type="entry name" value="PROTEIN NATD1"/>
    <property type="match status" value="1"/>
</dbReference>
<dbReference type="Proteomes" id="UP000262917">
    <property type="component" value="Unassembled WGS sequence"/>
</dbReference>